<sequence length="214" mass="23664">MLQPDRLSATKRAKLRLLSVWNTSLSLDFCNCRSDASLSMEDDRKPVETPSRSVVSLRRDWHHAAAFAAQVLEIVPKTKHGHVHIATPCKAVTEAHHVLSARGQDFLGPAISRASVACAPRRRDRDHDRNEGGSTAMRIGNPAHSSLLAHQICLKPHIVNYYSFLRERNLFTGASAAMDALLRGSRNDCGLPNHRPGTHNMLIAKSEVQQRSAV</sequence>
<organism evidence="1 2">
    <name type="scientific">Bradyrhizobium agreste</name>
    <dbReference type="NCBI Taxonomy" id="2751811"/>
    <lineage>
        <taxon>Bacteria</taxon>
        <taxon>Pseudomonadati</taxon>
        <taxon>Pseudomonadota</taxon>
        <taxon>Alphaproteobacteria</taxon>
        <taxon>Hyphomicrobiales</taxon>
        <taxon>Nitrobacteraceae</taxon>
        <taxon>Bradyrhizobium</taxon>
    </lineage>
</organism>
<comment type="caution">
    <text evidence="1">The sequence shown here is derived from an EMBL/GenBank/DDBJ whole genome shotgun (WGS) entry which is preliminary data.</text>
</comment>
<evidence type="ECO:0000313" key="1">
    <source>
        <dbReference type="EMBL" id="MBH5396509.1"/>
    </source>
</evidence>
<gene>
    <name evidence="1" type="ORF">HZZ13_01630</name>
</gene>
<accession>A0ABS0PH42</accession>
<dbReference type="Proteomes" id="UP000807370">
    <property type="component" value="Unassembled WGS sequence"/>
</dbReference>
<dbReference type="EMBL" id="JACCHP010000001">
    <property type="protein sequence ID" value="MBH5396509.1"/>
    <property type="molecule type" value="Genomic_DNA"/>
</dbReference>
<proteinExistence type="predicted"/>
<reference evidence="1 2" key="1">
    <citation type="submission" date="2020-07" db="EMBL/GenBank/DDBJ databases">
        <title>Bradyrhizobium diversity isolated from nodules of indigenous legumes of Western Australia.</title>
        <authorList>
            <person name="Klepa M.S."/>
        </authorList>
    </citation>
    <scope>NUCLEOTIDE SEQUENCE [LARGE SCALE GENOMIC DNA]</scope>
    <source>
        <strain evidence="1 2">CNPSo 4010</strain>
    </source>
</reference>
<keyword evidence="2" id="KW-1185">Reference proteome</keyword>
<dbReference type="RefSeq" id="WP_197957922.1">
    <property type="nucleotide sequence ID" value="NZ_JACCHP010000001.1"/>
</dbReference>
<name>A0ABS0PH42_9BRAD</name>
<protein>
    <submittedName>
        <fullName evidence="1">Uncharacterized protein</fullName>
    </submittedName>
</protein>
<evidence type="ECO:0000313" key="2">
    <source>
        <dbReference type="Proteomes" id="UP000807370"/>
    </source>
</evidence>